<organism evidence="1 2">
    <name type="scientific">Paramecium sonneborni</name>
    <dbReference type="NCBI Taxonomy" id="65129"/>
    <lineage>
        <taxon>Eukaryota</taxon>
        <taxon>Sar</taxon>
        <taxon>Alveolata</taxon>
        <taxon>Ciliophora</taxon>
        <taxon>Intramacronucleata</taxon>
        <taxon>Oligohymenophorea</taxon>
        <taxon>Peniculida</taxon>
        <taxon>Parameciidae</taxon>
        <taxon>Paramecium</taxon>
    </lineage>
</organism>
<dbReference type="EMBL" id="CAJJDN010000084">
    <property type="protein sequence ID" value="CAD8105466.1"/>
    <property type="molecule type" value="Genomic_DNA"/>
</dbReference>
<dbReference type="AlphaFoldDB" id="A0A8S1PQX2"/>
<sequence length="114" mass="13435">MDKFETIEGRLLYTVYWMYKQKEISQEQRGRIKDLIVQWDPQIQEISKDGQRLRQNLLELACSYSDNADSKQTKVTPRSLNRLNVKIGHSNFKLTSKSYSSLSSPLDHRKPQFI</sequence>
<keyword evidence="2" id="KW-1185">Reference proteome</keyword>
<evidence type="ECO:0000313" key="1">
    <source>
        <dbReference type="EMBL" id="CAD8105466.1"/>
    </source>
</evidence>
<name>A0A8S1PQX2_9CILI</name>
<dbReference type="Proteomes" id="UP000692954">
    <property type="component" value="Unassembled WGS sequence"/>
</dbReference>
<protein>
    <submittedName>
        <fullName evidence="1">Uncharacterized protein</fullName>
    </submittedName>
</protein>
<proteinExistence type="predicted"/>
<reference evidence="1" key="1">
    <citation type="submission" date="2021-01" db="EMBL/GenBank/DDBJ databases">
        <authorList>
            <consortium name="Genoscope - CEA"/>
            <person name="William W."/>
        </authorList>
    </citation>
    <scope>NUCLEOTIDE SEQUENCE</scope>
</reference>
<gene>
    <name evidence="1" type="ORF">PSON_ATCC_30995.1.T0840169</name>
</gene>
<dbReference type="OrthoDB" id="294138at2759"/>
<comment type="caution">
    <text evidence="1">The sequence shown here is derived from an EMBL/GenBank/DDBJ whole genome shotgun (WGS) entry which is preliminary data.</text>
</comment>
<accession>A0A8S1PQX2</accession>
<evidence type="ECO:0000313" key="2">
    <source>
        <dbReference type="Proteomes" id="UP000692954"/>
    </source>
</evidence>